<reference evidence="1 2" key="1">
    <citation type="journal article" date="2019" name="Nat. Ecol. Evol.">
        <title>Megaphylogeny resolves global patterns of mushroom evolution.</title>
        <authorList>
            <person name="Varga T."/>
            <person name="Krizsan K."/>
            <person name="Foldi C."/>
            <person name="Dima B."/>
            <person name="Sanchez-Garcia M."/>
            <person name="Sanchez-Ramirez S."/>
            <person name="Szollosi G.J."/>
            <person name="Szarkandi J.G."/>
            <person name="Papp V."/>
            <person name="Albert L."/>
            <person name="Andreopoulos W."/>
            <person name="Angelini C."/>
            <person name="Antonin V."/>
            <person name="Barry K.W."/>
            <person name="Bougher N.L."/>
            <person name="Buchanan P."/>
            <person name="Buyck B."/>
            <person name="Bense V."/>
            <person name="Catcheside P."/>
            <person name="Chovatia M."/>
            <person name="Cooper J."/>
            <person name="Damon W."/>
            <person name="Desjardin D."/>
            <person name="Finy P."/>
            <person name="Geml J."/>
            <person name="Haridas S."/>
            <person name="Hughes K."/>
            <person name="Justo A."/>
            <person name="Karasinski D."/>
            <person name="Kautmanova I."/>
            <person name="Kiss B."/>
            <person name="Kocsube S."/>
            <person name="Kotiranta H."/>
            <person name="LaButti K.M."/>
            <person name="Lechner B.E."/>
            <person name="Liimatainen K."/>
            <person name="Lipzen A."/>
            <person name="Lukacs Z."/>
            <person name="Mihaltcheva S."/>
            <person name="Morgado L.N."/>
            <person name="Niskanen T."/>
            <person name="Noordeloos M.E."/>
            <person name="Ohm R.A."/>
            <person name="Ortiz-Santana B."/>
            <person name="Ovrebo C."/>
            <person name="Racz N."/>
            <person name="Riley R."/>
            <person name="Savchenko A."/>
            <person name="Shiryaev A."/>
            <person name="Soop K."/>
            <person name="Spirin V."/>
            <person name="Szebenyi C."/>
            <person name="Tomsovsky M."/>
            <person name="Tulloss R.E."/>
            <person name="Uehling J."/>
            <person name="Grigoriev I.V."/>
            <person name="Vagvolgyi C."/>
            <person name="Papp T."/>
            <person name="Martin F.M."/>
            <person name="Miettinen O."/>
            <person name="Hibbett D.S."/>
            <person name="Nagy L.G."/>
        </authorList>
    </citation>
    <scope>NUCLEOTIDE SEQUENCE [LARGE SCALE GENOMIC DNA]</scope>
    <source>
        <strain evidence="1 2">NL-1719</strain>
    </source>
</reference>
<feature type="non-terminal residue" evidence="1">
    <location>
        <position position="316"/>
    </location>
</feature>
<evidence type="ECO:0000313" key="2">
    <source>
        <dbReference type="Proteomes" id="UP000308600"/>
    </source>
</evidence>
<dbReference type="EMBL" id="ML208307">
    <property type="protein sequence ID" value="TFK70803.1"/>
    <property type="molecule type" value="Genomic_DNA"/>
</dbReference>
<protein>
    <submittedName>
        <fullName evidence="1">Uncharacterized protein</fullName>
    </submittedName>
</protein>
<keyword evidence="2" id="KW-1185">Reference proteome</keyword>
<evidence type="ECO:0000313" key="1">
    <source>
        <dbReference type="EMBL" id="TFK70803.1"/>
    </source>
</evidence>
<sequence>MMPRCRRPQSAFYHHPNAVPMEVAPQSEPKDLRTAREYEGQPSPFSDFLHTNHAPSGEETHHINQILSVPVDRLNNLDDELVRLQAQVDEVARKREAVKDYIDAHKALLSPIRRLPPEILAEVFINCLPTNRNPARSIIEAPLLLGRICSSWRRIALNTPRLWASIHIVIPTHYDPSKITSVVKIRCEACHAWLSRSGTLPISLSLVTANNGYSADVSASPLLESLLKFSSRWKSVSLRVPYGLLRPFSKLTQANVPWLETLKIDDIFNWDQAYQWHFPLLEAPRLHNVSFVHFQGNPHHLPLTWSLLSKLSLETD</sequence>
<proteinExistence type="predicted"/>
<name>A0ACD3AYI7_9AGAR</name>
<dbReference type="Proteomes" id="UP000308600">
    <property type="component" value="Unassembled WGS sequence"/>
</dbReference>
<organism evidence="1 2">
    <name type="scientific">Pluteus cervinus</name>
    <dbReference type="NCBI Taxonomy" id="181527"/>
    <lineage>
        <taxon>Eukaryota</taxon>
        <taxon>Fungi</taxon>
        <taxon>Dikarya</taxon>
        <taxon>Basidiomycota</taxon>
        <taxon>Agaricomycotina</taxon>
        <taxon>Agaricomycetes</taxon>
        <taxon>Agaricomycetidae</taxon>
        <taxon>Agaricales</taxon>
        <taxon>Pluteineae</taxon>
        <taxon>Pluteaceae</taxon>
        <taxon>Pluteus</taxon>
    </lineage>
</organism>
<gene>
    <name evidence="1" type="ORF">BDN72DRAFT_794777</name>
</gene>
<accession>A0ACD3AYI7</accession>